<feature type="transmembrane region" description="Helical" evidence="1">
    <location>
        <begin position="16"/>
        <end position="34"/>
    </location>
</feature>
<dbReference type="EMBL" id="HBEO01002554">
    <property type="protein sequence ID" value="CAD8468308.1"/>
    <property type="molecule type" value="Transcribed_RNA"/>
</dbReference>
<organism evidence="2">
    <name type="scientific">Hanusia phi</name>
    <dbReference type="NCBI Taxonomy" id="3032"/>
    <lineage>
        <taxon>Eukaryota</taxon>
        <taxon>Cryptophyceae</taxon>
        <taxon>Pyrenomonadales</taxon>
        <taxon>Geminigeraceae</taxon>
        <taxon>Hanusia</taxon>
    </lineage>
</organism>
<reference evidence="2" key="1">
    <citation type="submission" date="2021-01" db="EMBL/GenBank/DDBJ databases">
        <authorList>
            <person name="Corre E."/>
            <person name="Pelletier E."/>
            <person name="Niang G."/>
            <person name="Scheremetjew M."/>
            <person name="Finn R."/>
            <person name="Kale V."/>
            <person name="Holt S."/>
            <person name="Cochrane G."/>
            <person name="Meng A."/>
            <person name="Brown T."/>
            <person name="Cohen L."/>
        </authorList>
    </citation>
    <scope>NUCLEOTIDE SEQUENCE</scope>
    <source>
        <strain evidence="2">CCMP325</strain>
    </source>
</reference>
<keyword evidence="1" id="KW-0812">Transmembrane</keyword>
<name>A0A7S0DYH0_9CRYP</name>
<keyword evidence="1" id="KW-1133">Transmembrane helix</keyword>
<evidence type="ECO:0000313" key="2">
    <source>
        <dbReference type="EMBL" id="CAD8468308.1"/>
    </source>
</evidence>
<sequence>MPFTISFAEYPLNNEHFAFIAGLSFGFFVCTYIPRPGLFKSTSSKDNKKRTSDHISDQKCDLSENTCDSCQTNSHGGSIDDEVGFGACDRCHFIKCFDLDCNRGPSHDGLMVVEMPSFRVLHINYELQKFLHLPFDVNMWQYVPDACHLRDALLKHHQDEEYALKCVETPCEVTVLSYLGTSLKVKVIAKRLDMGKELDCGKQVYYLLFNGI</sequence>
<dbReference type="AlphaFoldDB" id="A0A7S0DYH0"/>
<accession>A0A7S0DYH0</accession>
<gene>
    <name evidence="2" type="ORF">HPHI1048_LOCUS1842</name>
</gene>
<protein>
    <submittedName>
        <fullName evidence="2">Uncharacterized protein</fullName>
    </submittedName>
</protein>
<keyword evidence="1" id="KW-0472">Membrane</keyword>
<evidence type="ECO:0000256" key="1">
    <source>
        <dbReference type="SAM" id="Phobius"/>
    </source>
</evidence>
<proteinExistence type="predicted"/>